<dbReference type="SMART" id="SM00192">
    <property type="entry name" value="LDLa"/>
    <property type="match status" value="1"/>
</dbReference>
<evidence type="ECO:0000256" key="13">
    <source>
        <dbReference type="SAM" id="SignalP"/>
    </source>
</evidence>
<keyword evidence="8" id="KW-1133">Transmembrane helix</keyword>
<keyword evidence="9" id="KW-0472">Membrane</keyword>
<keyword evidence="7" id="KW-0720">Serine protease</keyword>
<dbReference type="SUPFAM" id="SSF50494">
    <property type="entry name" value="Trypsin-like serine proteases"/>
    <property type="match status" value="1"/>
</dbReference>
<evidence type="ECO:0000256" key="1">
    <source>
        <dbReference type="ARBA" id="ARBA00004167"/>
    </source>
</evidence>
<comment type="caution">
    <text evidence="12">Lacks conserved residue(s) required for the propagation of feature annotation.</text>
</comment>
<keyword evidence="6" id="KW-0378">Hydrolase</keyword>
<dbReference type="InterPro" id="IPR001190">
    <property type="entry name" value="SRCR"/>
</dbReference>
<evidence type="ECO:0000256" key="9">
    <source>
        <dbReference type="ARBA" id="ARBA00023136"/>
    </source>
</evidence>
<dbReference type="PROSITE" id="PS50068">
    <property type="entry name" value="LDLRA_2"/>
    <property type="match status" value="1"/>
</dbReference>
<evidence type="ECO:0000259" key="14">
    <source>
        <dbReference type="PROSITE" id="PS50240"/>
    </source>
</evidence>
<evidence type="ECO:0000256" key="6">
    <source>
        <dbReference type="ARBA" id="ARBA00022801"/>
    </source>
</evidence>
<keyword evidence="17" id="KW-1185">Reference proteome</keyword>
<dbReference type="SMART" id="SM00202">
    <property type="entry name" value="SR"/>
    <property type="match status" value="2"/>
</dbReference>
<feature type="signal peptide" evidence="13">
    <location>
        <begin position="1"/>
        <end position="21"/>
    </location>
</feature>
<feature type="domain" description="SRCR" evidence="15">
    <location>
        <begin position="196"/>
        <end position="244"/>
    </location>
</feature>
<dbReference type="Pfam" id="PF00089">
    <property type="entry name" value="Trypsin"/>
    <property type="match status" value="1"/>
</dbReference>
<evidence type="ECO:0000256" key="10">
    <source>
        <dbReference type="ARBA" id="ARBA00023157"/>
    </source>
</evidence>
<dbReference type="PANTHER" id="PTHR24252:SF7">
    <property type="entry name" value="HYALIN"/>
    <property type="match status" value="1"/>
</dbReference>
<dbReference type="AlphaFoldDB" id="A0A3R7PFH6"/>
<dbReference type="SMART" id="SM00020">
    <property type="entry name" value="Tryp_SPc"/>
    <property type="match status" value="1"/>
</dbReference>
<dbReference type="GO" id="GO:0004252">
    <property type="term" value="F:serine-type endopeptidase activity"/>
    <property type="evidence" value="ECO:0007669"/>
    <property type="project" value="InterPro"/>
</dbReference>
<keyword evidence="5" id="KW-0677">Repeat</keyword>
<sequence>MNQSVPRLLLLATLLRASVWSQDVKDIERLRLTGSENPYEGNVQVESGGVWGYVCDDGFGFTEADTVCRQLGFEGALSFTRNDQFGSNSAGERRRGEQTKFWLDDLRCGNVSDLRNCTSKPLGIHDCVSSEIAGVVCRRVPDGTSATNGTSACAADEYRCEDDSFCFPRSYVCDDDPDCPDASDDRSELCEDVGVVRLADGNTPLDVPGMAAGIVLVKRRGVWGTICDDGLRDADAKVLCRGLGYVGGWAVPFYVGTLARTPPPACYPGQVRGATSSGWARAPGRLERGHLPDAEVRSGHRLLQGRDSLRVFPLSSQPRPDSRSRLSPEVTKVVCRTLGYEGEAIATRGADTSGPVWNVALDCTGAETRLDECRLRLRNGTCDAAAFLACAPARQRPDTQPHSALPSECGLTADSSDRFIGGLAKVRGGIVAPLFSNPWMVTLLAPREELRFGKALCGGAIITEDHVLTSASCFDSFGRHSVVVRVGDFNIDFVEDSFEEEFDIDKVWIHEQYKELGRYDNSIALIKILRKNGRGFRFTERVRPICLPLADDSYENLDDCSVAGYGSLGEMEQQPQVPRHAQVSVVADALCEERFGGSALFSSTEVCVSDATGFANSCPGDAGGPLACSANGRKTLYGITSLQSTCSNGLRGPFKAVRVAKYIRWILGKIAPASRGS</sequence>
<evidence type="ECO:0000256" key="11">
    <source>
        <dbReference type="ARBA" id="ARBA00023180"/>
    </source>
</evidence>
<dbReference type="Gene3D" id="2.40.10.10">
    <property type="entry name" value="Trypsin-like serine proteases"/>
    <property type="match status" value="1"/>
</dbReference>
<evidence type="ECO:0000313" key="17">
    <source>
        <dbReference type="Proteomes" id="UP000283509"/>
    </source>
</evidence>
<dbReference type="InterPro" id="IPR036772">
    <property type="entry name" value="SRCR-like_dom_sf"/>
</dbReference>
<feature type="domain" description="SRCR" evidence="15">
    <location>
        <begin position="284"/>
        <end position="391"/>
    </location>
</feature>
<dbReference type="OrthoDB" id="6362521at2759"/>
<dbReference type="SUPFAM" id="SSF57424">
    <property type="entry name" value="LDL receptor-like module"/>
    <property type="match status" value="1"/>
</dbReference>
<name>A0A3R7PFH6_PENVA</name>
<evidence type="ECO:0000256" key="7">
    <source>
        <dbReference type="ARBA" id="ARBA00022825"/>
    </source>
</evidence>
<dbReference type="InterPro" id="IPR009003">
    <property type="entry name" value="Peptidase_S1_PA"/>
</dbReference>
<dbReference type="GO" id="GO:0016020">
    <property type="term" value="C:membrane"/>
    <property type="evidence" value="ECO:0007669"/>
    <property type="project" value="UniProtKB-SubCell"/>
</dbReference>
<keyword evidence="4 13" id="KW-0732">Signal</keyword>
<keyword evidence="3" id="KW-0812">Transmembrane</keyword>
<dbReference type="InterPro" id="IPR001254">
    <property type="entry name" value="Trypsin_dom"/>
</dbReference>
<reference evidence="16 17" key="1">
    <citation type="submission" date="2018-04" db="EMBL/GenBank/DDBJ databases">
        <authorList>
            <person name="Zhang X."/>
            <person name="Yuan J."/>
            <person name="Li F."/>
            <person name="Xiang J."/>
        </authorList>
    </citation>
    <scope>NUCLEOTIDE SEQUENCE [LARGE SCALE GENOMIC DNA]</scope>
    <source>
        <tissue evidence="16">Muscle</tissue>
    </source>
</reference>
<dbReference type="Pfam" id="PF00057">
    <property type="entry name" value="Ldl_recept_a"/>
    <property type="match status" value="1"/>
</dbReference>
<keyword evidence="10 12" id="KW-1015">Disulfide bond</keyword>
<evidence type="ECO:0000313" key="16">
    <source>
        <dbReference type="EMBL" id="ROT85435.1"/>
    </source>
</evidence>
<evidence type="ECO:0000259" key="15">
    <source>
        <dbReference type="PROSITE" id="PS50287"/>
    </source>
</evidence>
<dbReference type="PRINTS" id="PR00722">
    <property type="entry name" value="CHYMOTRYPSIN"/>
</dbReference>
<dbReference type="PROSITE" id="PS50287">
    <property type="entry name" value="SRCR_2"/>
    <property type="match status" value="3"/>
</dbReference>
<comment type="subcellular location">
    <subcellularLocation>
        <location evidence="1">Membrane</location>
        <topology evidence="1">Single-pass membrane protein</topology>
    </subcellularLocation>
</comment>
<reference evidence="16 17" key="2">
    <citation type="submission" date="2019-01" db="EMBL/GenBank/DDBJ databases">
        <title>The decoding of complex shrimp genome reveals the adaptation for benthos swimmer, frequently molting mechanism and breeding impact on genome.</title>
        <authorList>
            <person name="Sun Y."/>
            <person name="Gao Y."/>
            <person name="Yu Y."/>
        </authorList>
    </citation>
    <scope>NUCLEOTIDE SEQUENCE [LARGE SCALE GENOMIC DNA]</scope>
    <source>
        <tissue evidence="16">Muscle</tissue>
    </source>
</reference>
<protein>
    <submittedName>
        <fullName evidence="16">Putative neurotrypsin-like</fullName>
    </submittedName>
</protein>
<feature type="domain" description="Peptidase S1" evidence="14">
    <location>
        <begin position="426"/>
        <end position="671"/>
    </location>
</feature>
<dbReference type="PROSITE" id="PS50240">
    <property type="entry name" value="TRYPSIN_DOM"/>
    <property type="match status" value="1"/>
</dbReference>
<dbReference type="PANTHER" id="PTHR24252">
    <property type="entry name" value="ACROSIN-RELATED"/>
    <property type="match status" value="1"/>
</dbReference>
<proteinExistence type="predicted"/>
<dbReference type="Pfam" id="PF00530">
    <property type="entry name" value="SRCR"/>
    <property type="match status" value="3"/>
</dbReference>
<evidence type="ECO:0000256" key="12">
    <source>
        <dbReference type="PROSITE-ProRule" id="PRU00196"/>
    </source>
</evidence>
<dbReference type="CDD" id="cd00190">
    <property type="entry name" value="Tryp_SPc"/>
    <property type="match status" value="1"/>
</dbReference>
<organism evidence="16 17">
    <name type="scientific">Penaeus vannamei</name>
    <name type="common">Whiteleg shrimp</name>
    <name type="synonym">Litopenaeus vannamei</name>
    <dbReference type="NCBI Taxonomy" id="6689"/>
    <lineage>
        <taxon>Eukaryota</taxon>
        <taxon>Metazoa</taxon>
        <taxon>Ecdysozoa</taxon>
        <taxon>Arthropoda</taxon>
        <taxon>Crustacea</taxon>
        <taxon>Multicrustacea</taxon>
        <taxon>Malacostraca</taxon>
        <taxon>Eumalacostraca</taxon>
        <taxon>Eucarida</taxon>
        <taxon>Decapoda</taxon>
        <taxon>Dendrobranchiata</taxon>
        <taxon>Penaeoidea</taxon>
        <taxon>Penaeidae</taxon>
        <taxon>Penaeus</taxon>
    </lineage>
</organism>
<dbReference type="GO" id="GO:0006508">
    <property type="term" value="P:proteolysis"/>
    <property type="evidence" value="ECO:0007669"/>
    <property type="project" value="UniProtKB-KW"/>
</dbReference>
<accession>A0A3R7PFH6</accession>
<dbReference type="InterPro" id="IPR001314">
    <property type="entry name" value="Peptidase_S1A"/>
</dbReference>
<evidence type="ECO:0000256" key="8">
    <source>
        <dbReference type="ARBA" id="ARBA00022989"/>
    </source>
</evidence>
<keyword evidence="2" id="KW-0645">Protease</keyword>
<feature type="chain" id="PRO_5018588956" evidence="13">
    <location>
        <begin position="22"/>
        <end position="677"/>
    </location>
</feature>
<feature type="domain" description="SRCR" evidence="15">
    <location>
        <begin position="30"/>
        <end position="138"/>
    </location>
</feature>
<dbReference type="FunFam" id="3.10.250.10:FF:000016">
    <property type="entry name" value="Scavenger receptor cysteine-rich protein type 12"/>
    <property type="match status" value="1"/>
</dbReference>
<dbReference type="InterPro" id="IPR036055">
    <property type="entry name" value="LDL_receptor-like_sf"/>
</dbReference>
<dbReference type="SUPFAM" id="SSF56487">
    <property type="entry name" value="SRCR-like"/>
    <property type="match status" value="3"/>
</dbReference>
<dbReference type="Gene3D" id="4.10.400.10">
    <property type="entry name" value="Low-density Lipoprotein Receptor"/>
    <property type="match status" value="1"/>
</dbReference>
<dbReference type="EMBL" id="QCYY01000280">
    <property type="protein sequence ID" value="ROT85435.1"/>
    <property type="molecule type" value="Genomic_DNA"/>
</dbReference>
<dbReference type="PRINTS" id="PR00258">
    <property type="entry name" value="SPERACTRCPTR"/>
</dbReference>
<feature type="disulfide bond" evidence="12">
    <location>
        <begin position="363"/>
        <end position="373"/>
    </location>
</feature>
<keyword evidence="11" id="KW-0325">Glycoprotein</keyword>
<evidence type="ECO:0000256" key="2">
    <source>
        <dbReference type="ARBA" id="ARBA00022670"/>
    </source>
</evidence>
<evidence type="ECO:0000256" key="3">
    <source>
        <dbReference type="ARBA" id="ARBA00022692"/>
    </source>
</evidence>
<dbReference type="InterPro" id="IPR043504">
    <property type="entry name" value="Peptidase_S1_PA_chymotrypsin"/>
</dbReference>
<dbReference type="InterPro" id="IPR002172">
    <property type="entry name" value="LDrepeatLR_classA_rpt"/>
</dbReference>
<evidence type="ECO:0000256" key="5">
    <source>
        <dbReference type="ARBA" id="ARBA00022737"/>
    </source>
</evidence>
<dbReference type="Gene3D" id="3.10.250.10">
    <property type="entry name" value="SRCR-like domain"/>
    <property type="match status" value="3"/>
</dbReference>
<dbReference type="Proteomes" id="UP000283509">
    <property type="component" value="Unassembled WGS sequence"/>
</dbReference>
<evidence type="ECO:0000256" key="4">
    <source>
        <dbReference type="ARBA" id="ARBA00022729"/>
    </source>
</evidence>
<comment type="caution">
    <text evidence="16">The sequence shown here is derived from an EMBL/GenBank/DDBJ whole genome shotgun (WGS) entry which is preliminary data.</text>
</comment>
<gene>
    <name evidence="16" type="ORF">C7M84_014331</name>
</gene>